<dbReference type="PRINTS" id="PR00149">
    <property type="entry name" value="FUMRATELYASE"/>
</dbReference>
<name>A0A0F0LZB5_9MICO</name>
<protein>
    <submittedName>
        <fullName evidence="5">Aspartate ammonia-lyase</fullName>
        <ecNumber evidence="5">4.3.1.1</ecNumber>
    </submittedName>
</protein>
<dbReference type="InterPro" id="IPR022761">
    <property type="entry name" value="Fumarate_lyase_N"/>
</dbReference>
<evidence type="ECO:0000313" key="6">
    <source>
        <dbReference type="Proteomes" id="UP000033451"/>
    </source>
</evidence>
<dbReference type="AlphaFoldDB" id="A0A0F0LZB5"/>
<dbReference type="RefSeq" id="WP_045246163.1">
    <property type="nucleotide sequence ID" value="NZ_DAIQHQ010000010.1"/>
</dbReference>
<dbReference type="OrthoDB" id="9802809at2"/>
<evidence type="ECO:0000313" key="4">
    <source>
        <dbReference type="EMBL" id="HAN23534.1"/>
    </source>
</evidence>
<dbReference type="InterPro" id="IPR024083">
    <property type="entry name" value="Fumarase/histidase_N"/>
</dbReference>
<dbReference type="NCBIfam" id="NF008909">
    <property type="entry name" value="PRK12273.1"/>
    <property type="match status" value="1"/>
</dbReference>
<evidence type="ECO:0000313" key="5">
    <source>
        <dbReference type="EMBL" id="KJL41388.1"/>
    </source>
</evidence>
<keyword evidence="6" id="KW-1185">Reference proteome</keyword>
<dbReference type="PANTHER" id="PTHR42696:SF2">
    <property type="entry name" value="ASPARTATE AMMONIA-LYASE"/>
    <property type="match status" value="1"/>
</dbReference>
<dbReference type="STRING" id="400772.RR49_00340"/>
<dbReference type="InterPro" id="IPR051546">
    <property type="entry name" value="Aspartate_Ammonia-Lyase"/>
</dbReference>
<dbReference type="Pfam" id="PF00206">
    <property type="entry name" value="Lyase_1"/>
    <property type="match status" value="1"/>
</dbReference>
<evidence type="ECO:0000256" key="1">
    <source>
        <dbReference type="ARBA" id="ARBA00023239"/>
    </source>
</evidence>
<dbReference type="InterPro" id="IPR008948">
    <property type="entry name" value="L-Aspartase-like"/>
</dbReference>
<gene>
    <name evidence="5" type="primary">aspA</name>
    <name evidence="4" type="ORF">DCP95_03055</name>
    <name evidence="5" type="ORF">RR49_00340</name>
</gene>
<feature type="domain" description="Fumarase C C-terminal" evidence="3">
    <location>
        <begin position="417"/>
        <end position="467"/>
    </location>
</feature>
<dbReference type="Pfam" id="PF10415">
    <property type="entry name" value="FumaraseC_C"/>
    <property type="match status" value="1"/>
</dbReference>
<reference evidence="4 7" key="2">
    <citation type="journal article" date="2018" name="Nat. Biotechnol.">
        <title>A standardized bacterial taxonomy based on genome phylogeny substantially revises the tree of life.</title>
        <authorList>
            <person name="Parks D.H."/>
            <person name="Chuvochina M."/>
            <person name="Waite D.W."/>
            <person name="Rinke C."/>
            <person name="Skarshewski A."/>
            <person name="Chaumeil P.A."/>
            <person name="Hugenholtz P."/>
        </authorList>
    </citation>
    <scope>NUCLEOTIDE SEQUENCE [LARGE SCALE GENOMIC DNA]</scope>
    <source>
        <strain evidence="4">UBA9152</strain>
    </source>
</reference>
<dbReference type="InterPro" id="IPR020557">
    <property type="entry name" value="Fumarate_lyase_CS"/>
</dbReference>
<dbReference type="SUPFAM" id="SSF48557">
    <property type="entry name" value="L-aspartase-like"/>
    <property type="match status" value="1"/>
</dbReference>
<evidence type="ECO:0000313" key="7">
    <source>
        <dbReference type="Proteomes" id="UP000257479"/>
    </source>
</evidence>
<dbReference type="CDD" id="cd01357">
    <property type="entry name" value="Aspartase"/>
    <property type="match status" value="1"/>
</dbReference>
<proteinExistence type="predicted"/>
<dbReference type="InterPro" id="IPR000362">
    <property type="entry name" value="Fumarate_lyase_fam"/>
</dbReference>
<dbReference type="FunFam" id="1.10.275.10:FF:000001">
    <property type="entry name" value="Fumarate hydratase, mitochondrial"/>
    <property type="match status" value="1"/>
</dbReference>
<dbReference type="EMBL" id="DMNG01000047">
    <property type="protein sequence ID" value="HAN23534.1"/>
    <property type="molecule type" value="Genomic_DNA"/>
</dbReference>
<dbReference type="PATRIC" id="fig|400772.4.peg.369"/>
<dbReference type="Proteomes" id="UP000033451">
    <property type="component" value="Unassembled WGS sequence"/>
</dbReference>
<dbReference type="InterPro" id="IPR018951">
    <property type="entry name" value="Fumarase_C_C"/>
</dbReference>
<dbReference type="GO" id="GO:0006531">
    <property type="term" value="P:aspartate metabolic process"/>
    <property type="evidence" value="ECO:0007669"/>
    <property type="project" value="TreeGrafter"/>
</dbReference>
<dbReference type="PANTHER" id="PTHR42696">
    <property type="entry name" value="ASPARTATE AMMONIA-LYASE"/>
    <property type="match status" value="1"/>
</dbReference>
<dbReference type="GO" id="GO:0008797">
    <property type="term" value="F:aspartate ammonia-lyase activity"/>
    <property type="evidence" value="ECO:0007669"/>
    <property type="project" value="UniProtKB-EC"/>
</dbReference>
<evidence type="ECO:0000259" key="3">
    <source>
        <dbReference type="Pfam" id="PF10415"/>
    </source>
</evidence>
<organism evidence="5 6">
    <name type="scientific">Microbacterium ginsengisoli</name>
    <dbReference type="NCBI Taxonomy" id="400772"/>
    <lineage>
        <taxon>Bacteria</taxon>
        <taxon>Bacillati</taxon>
        <taxon>Actinomycetota</taxon>
        <taxon>Actinomycetes</taxon>
        <taxon>Micrococcales</taxon>
        <taxon>Microbacteriaceae</taxon>
        <taxon>Microbacterium</taxon>
    </lineage>
</organism>
<dbReference type="Gene3D" id="1.10.40.30">
    <property type="entry name" value="Fumarase/aspartase (C-terminal domain)"/>
    <property type="match status" value="1"/>
</dbReference>
<dbReference type="Gene3D" id="1.10.275.10">
    <property type="entry name" value="Fumarase/aspartase (N-terminal domain)"/>
    <property type="match status" value="1"/>
</dbReference>
<feature type="domain" description="Fumarate lyase N-terminal" evidence="2">
    <location>
        <begin position="21"/>
        <end position="350"/>
    </location>
</feature>
<dbReference type="GO" id="GO:0006099">
    <property type="term" value="P:tricarboxylic acid cycle"/>
    <property type="evidence" value="ECO:0007669"/>
    <property type="project" value="InterPro"/>
</dbReference>
<keyword evidence="1 5" id="KW-0456">Lyase</keyword>
<dbReference type="EC" id="4.3.1.1" evidence="5"/>
<comment type="caution">
    <text evidence="5">The sequence shown here is derived from an EMBL/GenBank/DDBJ whole genome shotgun (WGS) entry which is preliminary data.</text>
</comment>
<dbReference type="FunFam" id="1.20.200.10:FF:000001">
    <property type="entry name" value="Fumarate hydratase, mitochondrial"/>
    <property type="match status" value="1"/>
</dbReference>
<accession>A0A0F0LZB5</accession>
<dbReference type="EMBL" id="JYIY01000050">
    <property type="protein sequence ID" value="KJL41388.1"/>
    <property type="molecule type" value="Genomic_DNA"/>
</dbReference>
<reference evidence="5 6" key="1">
    <citation type="submission" date="2015-02" db="EMBL/GenBank/DDBJ databases">
        <title>Draft genome sequences of ten Microbacterium spp. with emphasis on heavy metal contaminated environments.</title>
        <authorList>
            <person name="Corretto E."/>
        </authorList>
    </citation>
    <scope>NUCLEOTIDE SEQUENCE [LARGE SCALE GENOMIC DNA]</scope>
    <source>
        <strain evidence="5 6">DSM 18659</strain>
    </source>
</reference>
<dbReference type="PROSITE" id="PS00163">
    <property type="entry name" value="FUMARATE_LYASES"/>
    <property type="match status" value="1"/>
</dbReference>
<sequence length="491" mass="52201">MATDATTHTHTRTETDSLGSMEIPGHAYWGIHTARALENFPVAKRPISVYPDLVTALAMVKQASARANADIGVLDPAKADLIDRAAQRVIDGDFHDQFVVGVIQGGAGTSTNMNANEVITNIALELAGRERGDYAFLSPIDDTNRSQSTNDVYPTAVKIGLSLTLRSLLDELANLRQSFLDKAVEFHDVLKVGRTQLQDAVPMTLGQEFHGFATTLGEDYNRLRENAFLMYEINMGATAIGTGITTHPGYAAAVLHHLREITGLDLATADDLVESTSDTGAFMSFSASLKRNAVKLSKICNDLRLLSSGPQAGLGEINLPARQAGSSIMPGKVNPVIPEVVNQVAFSVVGADMTVTMAVEAGQLQLNAFEPVIAHSIFQSLTWMRQAMWTLRVNCVEGITANRDRLGAMVGASVGVITALTPYIGYAAAAALAKTALMTGRNVADLVVEAGLMSRDEVTKQLSPARLSGLQTITAAIPVIAPEDAPVPPVG</sequence>
<evidence type="ECO:0000259" key="2">
    <source>
        <dbReference type="Pfam" id="PF00206"/>
    </source>
</evidence>
<dbReference type="GO" id="GO:0005829">
    <property type="term" value="C:cytosol"/>
    <property type="evidence" value="ECO:0007669"/>
    <property type="project" value="TreeGrafter"/>
</dbReference>
<dbReference type="Gene3D" id="1.20.200.10">
    <property type="entry name" value="Fumarase/aspartase (Central domain)"/>
    <property type="match status" value="1"/>
</dbReference>
<dbReference type="Proteomes" id="UP000257479">
    <property type="component" value="Unassembled WGS sequence"/>
</dbReference>